<feature type="site" description="Important for catalytic activity and substrate specificity; stabilizes the transition state when the phosphoryl donor is PPi; prevents ATP from binding by mimicking the alpha-phosphate group of ATP" evidence="6">
    <location>
        <position position="123"/>
    </location>
</feature>
<keyword evidence="6" id="KW-0963">Cytoplasm</keyword>
<feature type="binding site" evidence="6">
    <location>
        <begin position="196"/>
        <end position="198"/>
    </location>
    <ligand>
        <name>substrate</name>
    </ligand>
</feature>
<dbReference type="InterPro" id="IPR022953">
    <property type="entry name" value="ATP_PFK"/>
</dbReference>
<dbReference type="Pfam" id="PF00365">
    <property type="entry name" value="PFK"/>
    <property type="match status" value="1"/>
</dbReference>
<comment type="subunit">
    <text evidence="6">Homodimer.</text>
</comment>
<dbReference type="HOGENOM" id="CLU_020655_1_1_11"/>
<dbReference type="Gene3D" id="3.40.50.460">
    <property type="entry name" value="Phosphofructokinase domain"/>
    <property type="match status" value="1"/>
</dbReference>
<comment type="subcellular location">
    <subcellularLocation>
        <location evidence="6">Cytoplasm</location>
    </subcellularLocation>
</comment>
<evidence type="ECO:0000313" key="9">
    <source>
        <dbReference type="Proteomes" id="UP000000333"/>
    </source>
</evidence>
<keyword evidence="3 6" id="KW-0479">Metal-binding</keyword>
<comment type="pathway">
    <text evidence="6">Carbohydrate degradation; glycolysis; D-glyceraldehyde 3-phosphate and glycerone phosphate from D-glucose: step 3/4.</text>
</comment>
<dbReference type="InterPro" id="IPR035966">
    <property type="entry name" value="PKF_sf"/>
</dbReference>
<keyword evidence="6" id="KW-0324">Glycolysis</keyword>
<dbReference type="GeneID" id="78511931"/>
<feature type="binding site" evidence="6">
    <location>
        <begin position="150"/>
        <end position="152"/>
    </location>
    <ligand>
        <name>substrate</name>
    </ligand>
</feature>
<feature type="binding site" evidence="6">
    <location>
        <position position="122"/>
    </location>
    <ligand>
        <name>Mg(2+)</name>
        <dbReference type="ChEBI" id="CHEBI:18420"/>
        <note>catalytic</note>
    </ligand>
</feature>
<dbReference type="EMBL" id="CP002106">
    <property type="protein sequence ID" value="ADK67608.1"/>
    <property type="molecule type" value="Genomic_DNA"/>
</dbReference>
<dbReference type="RefSeq" id="WP_013251360.1">
    <property type="nucleotide sequence ID" value="NC_014363.1"/>
</dbReference>
<evidence type="ECO:0000256" key="2">
    <source>
        <dbReference type="ARBA" id="ARBA00022679"/>
    </source>
</evidence>
<dbReference type="SUPFAM" id="SSF53784">
    <property type="entry name" value="Phosphofructokinase"/>
    <property type="match status" value="1"/>
</dbReference>
<keyword evidence="9" id="KW-1185">Reference proteome</keyword>
<dbReference type="GO" id="GO:0003872">
    <property type="term" value="F:6-phosphofructokinase activity"/>
    <property type="evidence" value="ECO:0007669"/>
    <property type="project" value="UniProtKB-UniRule"/>
</dbReference>
<keyword evidence="5 6" id="KW-0460">Magnesium</keyword>
<keyword evidence="2 6" id="KW-0808">Transferase</keyword>
<dbReference type="GO" id="GO:0006002">
    <property type="term" value="P:fructose 6-phosphate metabolic process"/>
    <property type="evidence" value="ECO:0007669"/>
    <property type="project" value="InterPro"/>
</dbReference>
<evidence type="ECO:0000256" key="3">
    <source>
        <dbReference type="ARBA" id="ARBA00022723"/>
    </source>
</evidence>
<comment type="cofactor">
    <cofactor evidence="1 6">
        <name>Mg(2+)</name>
        <dbReference type="ChEBI" id="CHEBI:18420"/>
    </cofactor>
</comment>
<dbReference type="PIRSF" id="PIRSF036483">
    <property type="entry name" value="PFK_XF0274"/>
    <property type="match status" value="1"/>
</dbReference>
<feature type="active site" description="Proton acceptor" evidence="6">
    <location>
        <position position="152"/>
    </location>
</feature>
<dbReference type="AlphaFoldDB" id="E1QYZ4"/>
<keyword evidence="4 6" id="KW-0418">Kinase</keyword>
<dbReference type="GO" id="GO:0005737">
    <property type="term" value="C:cytoplasm"/>
    <property type="evidence" value="ECO:0007669"/>
    <property type="project" value="UniProtKB-SubCell"/>
</dbReference>
<dbReference type="OrthoDB" id="9802503at2"/>
<gene>
    <name evidence="6" type="primary">pfp</name>
    <name evidence="8" type="ordered locus">Olsu_0493</name>
</gene>
<dbReference type="InterPro" id="IPR011404">
    <property type="entry name" value="PPi-PFK"/>
</dbReference>
<dbReference type="Proteomes" id="UP000000333">
    <property type="component" value="Chromosome"/>
</dbReference>
<dbReference type="InterPro" id="IPR050929">
    <property type="entry name" value="PFKA"/>
</dbReference>
<protein>
    <recommendedName>
        <fullName evidence="6">Pyrophosphate--fructose 6-phosphate 1-phosphotransferase</fullName>
        <ecNumber evidence="6">2.7.1.90</ecNumber>
    </recommendedName>
    <alternativeName>
        <fullName evidence="6">6-phosphofructokinase, pyrophosphate dependent</fullName>
    </alternativeName>
    <alternativeName>
        <fullName evidence="6">PPi-dependent phosphofructokinase</fullName>
        <shortName evidence="6">PPi-PFK</shortName>
    </alternativeName>
    <alternativeName>
        <fullName evidence="6">Pyrophosphate-dependent 6-phosphofructose-1-kinase</fullName>
    </alternativeName>
</protein>
<evidence type="ECO:0000313" key="8">
    <source>
        <dbReference type="EMBL" id="ADK67608.1"/>
    </source>
</evidence>
<comment type="catalytic activity">
    <reaction evidence="6">
        <text>beta-D-fructose 6-phosphate + diphosphate = beta-D-fructose 1,6-bisphosphate + phosphate + H(+)</text>
        <dbReference type="Rhea" id="RHEA:13613"/>
        <dbReference type="ChEBI" id="CHEBI:15378"/>
        <dbReference type="ChEBI" id="CHEBI:32966"/>
        <dbReference type="ChEBI" id="CHEBI:33019"/>
        <dbReference type="ChEBI" id="CHEBI:43474"/>
        <dbReference type="ChEBI" id="CHEBI:57634"/>
        <dbReference type="EC" id="2.7.1.90"/>
    </reaction>
</comment>
<sequence>MYGTPCDTHGTLRNVLVGQSGGPTAAINASLAGVVSAARRQGAHAVGMRYGIEGFLAGRTVDLDAALPTSVELELLRHTPASWLGSCRYKLPDASEDAGTYERLFSAFERQQVDAVLYIGGNDSMDTIAKLGAWGSRVGSGVRFVGIPKTIDNDLVGTDHTPGYGSAAKYVATSIGELSCDSDVYDLKGVTVVEIMGRDAGWLAAAAALATQGGVPAADVILLPEAPLEVDALLGRLEGLLAEKSSVILAASEGARTPDGRLVAERTNAPGTRRDAFGHLAALSGTSRYLAQLVRERLGVKARAVEISTLQRCASHCASATDLDEAFALGAAGVEAAERGGSERMCALRRSGDAPYGCSIETVDVHAVANRTKPVPTSWITADGMGLTVDFERYARPLIAGEPSLAWEDGLPQRLAPLG</sequence>
<accession>E1QYZ4</accession>
<dbReference type="eggNOG" id="COG0205">
    <property type="taxonomic scope" value="Bacteria"/>
</dbReference>
<proteinExistence type="inferred from homology"/>
<name>E1QYZ4_OLSUV</name>
<comment type="similarity">
    <text evidence="6">Belongs to the phosphofructokinase type A (PFKA) family. PPi-dependent PFK group II subfamily. Clade 'B2' sub-subfamily.</text>
</comment>
<dbReference type="PATRIC" id="fig|633147.7.peg.1063"/>
<comment type="caution">
    <text evidence="6">Lacks conserved residue(s) required for the propagation of feature annotation.</text>
</comment>
<dbReference type="KEGG" id="ols:Olsu_0493"/>
<organism evidence="8 9">
    <name type="scientific">Olsenella uli (strain ATCC 49627 / DSM 7084 / CCUG 31166 / CIP 109912 / JCM 12494 / LMG 11480 / NCIMB 702895 / VPI D76D-27C)</name>
    <name type="common">Lactobacillus uli</name>
    <dbReference type="NCBI Taxonomy" id="633147"/>
    <lineage>
        <taxon>Bacteria</taxon>
        <taxon>Bacillati</taxon>
        <taxon>Actinomycetota</taxon>
        <taxon>Coriobacteriia</taxon>
        <taxon>Coriobacteriales</taxon>
        <taxon>Atopobiaceae</taxon>
        <taxon>Olsenella</taxon>
    </lineage>
</organism>
<reference evidence="8 9" key="1">
    <citation type="journal article" date="2010" name="Stand. Genomic Sci.">
        <title>Complete genome sequence of Olsenella uli type strain (VPI D76D-27C).</title>
        <authorList>
            <person name="Goker M."/>
            <person name="Held B."/>
            <person name="Lucas S."/>
            <person name="Nolan M."/>
            <person name="Yasawong M."/>
            <person name="Glavina Del Rio T."/>
            <person name="Tice H."/>
            <person name="Cheng J.F."/>
            <person name="Bruce D."/>
            <person name="Detter J.C."/>
            <person name="Tapia R."/>
            <person name="Han C."/>
            <person name="Goodwin L."/>
            <person name="Pitluck S."/>
            <person name="Liolios K."/>
            <person name="Ivanova N."/>
            <person name="Mavromatis K."/>
            <person name="Mikhailova N."/>
            <person name="Pati A."/>
            <person name="Chen A."/>
            <person name="Palaniappan K."/>
            <person name="Land M."/>
            <person name="Hauser L."/>
            <person name="Chang Y.J."/>
            <person name="Jeffries C.D."/>
            <person name="Rohde M."/>
            <person name="Sikorski J."/>
            <person name="Pukall R."/>
            <person name="Woyke T."/>
            <person name="Bristow J."/>
            <person name="Eisen J.A."/>
            <person name="Markowitz V."/>
            <person name="Hugenholtz P."/>
            <person name="Kyrpides N.C."/>
            <person name="Klenk H.P."/>
            <person name="Lapidus A."/>
        </authorList>
    </citation>
    <scope>NUCLEOTIDE SEQUENCE [LARGE SCALE GENOMIC DNA]</scope>
    <source>
        <strain evidence="9">ATCC 49627 / DSM 7084 / CIP 109912 / JCM 12494 / NCIMB 702895 / VPI D76D-27C</strain>
    </source>
</reference>
<evidence type="ECO:0000256" key="4">
    <source>
        <dbReference type="ARBA" id="ARBA00022777"/>
    </source>
</evidence>
<dbReference type="GO" id="GO:0047334">
    <property type="term" value="F:diphosphate-fructose-6-phosphate 1-phosphotransferase activity"/>
    <property type="evidence" value="ECO:0007669"/>
    <property type="project" value="UniProtKB-EC"/>
</dbReference>
<dbReference type="GO" id="GO:0046872">
    <property type="term" value="F:metal ion binding"/>
    <property type="evidence" value="ECO:0007669"/>
    <property type="project" value="UniProtKB-KW"/>
</dbReference>
<dbReference type="PANTHER" id="PTHR45770">
    <property type="entry name" value="ATP-DEPENDENT 6-PHOSPHOFRUCTOKINASE 1"/>
    <property type="match status" value="1"/>
</dbReference>
<comment type="activity regulation">
    <text evidence="6">Non-allosteric.</text>
</comment>
<feature type="binding site" evidence="6">
    <location>
        <position position="253"/>
    </location>
    <ligand>
        <name>substrate</name>
    </ligand>
</feature>
<comment type="function">
    <text evidence="6">Catalyzes the phosphorylation of D-fructose 6-phosphate, the first committing step of glycolysis. Uses inorganic phosphate (PPi) as phosphoryl donor instead of ATP like common ATP-dependent phosphofructokinases (ATP-PFKs), which renders the reaction reversible, and can thus function both in glycolysis and gluconeogenesis. Consistently, PPi-PFK can replace the enzymes of both the forward (ATP-PFK) and reverse (fructose-bisphosphatase (FBPase)) reactions.</text>
</comment>
<evidence type="ECO:0000256" key="1">
    <source>
        <dbReference type="ARBA" id="ARBA00001946"/>
    </source>
</evidence>
<evidence type="ECO:0000256" key="5">
    <source>
        <dbReference type="ARBA" id="ARBA00022842"/>
    </source>
</evidence>
<dbReference type="EC" id="2.7.1.90" evidence="6"/>
<feature type="site" description="Important for catalytic activity; stabilizes the transition state when the phosphoryl donor is PPi" evidence="6">
    <location>
        <position position="149"/>
    </location>
</feature>
<dbReference type="Gene3D" id="3.40.50.450">
    <property type="match status" value="1"/>
</dbReference>
<feature type="binding site" evidence="6">
    <location>
        <position position="22"/>
    </location>
    <ligand>
        <name>diphosphate</name>
        <dbReference type="ChEBI" id="CHEBI:33019"/>
    </ligand>
</feature>
<dbReference type="PRINTS" id="PR00476">
    <property type="entry name" value="PHFRCTKINASE"/>
</dbReference>
<evidence type="ECO:0000259" key="7">
    <source>
        <dbReference type="Pfam" id="PF00365"/>
    </source>
</evidence>
<evidence type="ECO:0000256" key="6">
    <source>
        <dbReference type="HAMAP-Rule" id="MF_01978"/>
    </source>
</evidence>
<dbReference type="UniPathway" id="UPA00109">
    <property type="reaction ID" value="UER00182"/>
</dbReference>
<dbReference type="InterPro" id="IPR000023">
    <property type="entry name" value="Phosphofructokinase_dom"/>
</dbReference>
<dbReference type="STRING" id="633147.Olsu_0493"/>
<feature type="domain" description="Phosphofructokinase" evidence="7">
    <location>
        <begin position="15"/>
        <end position="333"/>
    </location>
</feature>
<dbReference type="HAMAP" id="MF_01978">
    <property type="entry name" value="Phosphofructokinase_II_B2"/>
    <property type="match status" value="1"/>
</dbReference>
<dbReference type="NCBIfam" id="NF010675">
    <property type="entry name" value="PRK14072.1"/>
    <property type="match status" value="1"/>
</dbReference>